<dbReference type="EMBL" id="CP064760">
    <property type="protein sequence ID" value="QPE05207.1"/>
    <property type="molecule type" value="Genomic_DNA"/>
</dbReference>
<evidence type="ECO:0008006" key="3">
    <source>
        <dbReference type="Google" id="ProtNLM"/>
    </source>
</evidence>
<organism evidence="1 2">
    <name type="scientific">Microbacterium schleiferi</name>
    <dbReference type="NCBI Taxonomy" id="69362"/>
    <lineage>
        <taxon>Bacteria</taxon>
        <taxon>Bacillati</taxon>
        <taxon>Actinomycetota</taxon>
        <taxon>Actinomycetes</taxon>
        <taxon>Micrococcales</taxon>
        <taxon>Microbacteriaceae</taxon>
        <taxon>Microbacterium</taxon>
    </lineage>
</organism>
<gene>
    <name evidence="1" type="ORF">IT882_03730</name>
</gene>
<dbReference type="KEGG" id="msf:IT882_03730"/>
<evidence type="ECO:0000313" key="1">
    <source>
        <dbReference type="EMBL" id="QPE05207.1"/>
    </source>
</evidence>
<evidence type="ECO:0000313" key="2">
    <source>
        <dbReference type="Proteomes" id="UP000594480"/>
    </source>
</evidence>
<proteinExistence type="predicted"/>
<reference evidence="1 2" key="1">
    <citation type="submission" date="2020-11" db="EMBL/GenBank/DDBJ databases">
        <title>Amino acid is mineralized and recycled by bacteria in oceanic microbiome.</title>
        <authorList>
            <person name="Zheng L.Y."/>
        </authorList>
    </citation>
    <scope>NUCLEOTIDE SEQUENCE [LARGE SCALE GENOMIC DNA]</scope>
    <source>
        <strain evidence="1 2">A32-1</strain>
    </source>
</reference>
<dbReference type="RefSeq" id="WP_195693225.1">
    <property type="nucleotide sequence ID" value="NZ_CP064760.1"/>
</dbReference>
<keyword evidence="2" id="KW-1185">Reference proteome</keyword>
<dbReference type="AlphaFoldDB" id="A0A7S8RIA4"/>
<accession>A0A7S8RIA4</accession>
<sequence length="250" mass="27938">MSRAVRNSDLFLTKGAARTMDPDMIHSLRHKGNRIFLDPVDEDVSDDVAAAADVLVAASISAHREFESRPLATKVVRIDHHVDPRLRRLLAAGGATTEPTEPMLVRYFGETVNAVSTPQIAASVEFVHVDTARQDTAWMQRVPGVHMHYAVRQHRALDRHKPFLKGFTAALAGANILLARDETEAAFWLPDDYPYWIEAHPSEDAILAGLEYARETFRGEQWREALTMMRELSARTADSVIVSQLEDALS</sequence>
<name>A0A7S8RIA4_9MICO</name>
<protein>
    <recommendedName>
        <fullName evidence="3">Glycosyltransferase family 1 protein</fullName>
    </recommendedName>
</protein>
<dbReference type="Proteomes" id="UP000594480">
    <property type="component" value="Chromosome"/>
</dbReference>